<dbReference type="InterPro" id="IPR002885">
    <property type="entry name" value="PPR_rpt"/>
</dbReference>
<sequence length="1029" mass="112336">GRAAGKAACVDPQFQDALVDGCLKLQSTLEVLEWVPTSTFVKEGAGQARHSTEWTTSHYDSSRFRQPSPQNPRLPPGLVLGTRTTASPKAELGVFHLSEARADATSSPDTALHRLLALGDAAPQASVEEAVRGEIDSWSARPQLVTKVMSGLASQSRHWTSFYLLAALQNGRLQLNQYHFSAAIGACLGAWNLVLQILGMMAASGVVPSVICMNSAISILEKAGKWQLSLQLFSSMHAADLLPDVVSFNSSLSACSRGSQWQTSFKLLSEVAAQSLEPDSVTFNSAMASCAQAGLWDLCLLLLTMMQDSVPADIISFNTSINACAGAGTWQVALSLLERLQAFRLRPDLFTYSSALRAFEPKGLWQLSLSLLASMQKDSVDPQPICYRSVISACEQSSNWEVALCLLAFHEGDVMGYSAAISATAKAAQWRAALFLLGVGMPTAKVNPNVISYNAAMSACEKCSQWQLALHLLGLLPAAGLQPTVVSFSSVSSAFEKSGEWSLALHLLSEMPEQAAQPNVITYSSVITACAAGSQWQLALLVFSTIHLQNLAVDEISCNSAITACEKAGHWTRALALLHGMSAMELERSVVSWSSAVSACENAEQWQAAFALLDGMLRAGTRPNTLTLNSAISACEKSSLWQKSLQLLFGMREMSLQADGVTFNAAVLACSRSRQWQETLWLFADMQASKVEPEALTFSYVLMNCEQFGLVSHEVVVLASLRDVHGRRIVAQSSLEGKSFASLRMPGSEMLSQFRTFEPAMGRLPPRVHAAGITFHANQQDGFFYGRPGFAGNQVELFQKHQVGDLRVRFLCTPESDATVVAVQCQKDKLETFVPYRVVPQAPCDDERQERLKLVEEGDKTWREVRRDGNCCTGGVATCCCCPCNTLACLTSQEVVTEEIFYVSDSMDPPEKPFRRAVSRNPWLLWNWRLLGWLLMYFSLHFALPVLDNVFEGLGLQRLPTAVNMLMLTLVLWSLVVAVAYACYRPSMGIRYCLMVAIVVGIPVIYNQMSTSASCQQVKGRRGNLSSYN</sequence>
<feature type="repeat" description="PPR" evidence="2">
    <location>
        <begin position="244"/>
        <end position="278"/>
    </location>
</feature>
<keyword evidence="4" id="KW-0472">Membrane</keyword>
<dbReference type="PANTHER" id="PTHR47447:SF17">
    <property type="entry name" value="OS12G0638900 PROTEIN"/>
    <property type="match status" value="1"/>
</dbReference>
<feature type="compositionally biased region" description="Polar residues" evidence="3">
    <location>
        <begin position="53"/>
        <end position="68"/>
    </location>
</feature>
<comment type="caution">
    <text evidence="5">The sequence shown here is derived from an EMBL/GenBank/DDBJ whole genome shotgun (WGS) entry which is preliminary data.</text>
</comment>
<keyword evidence="4" id="KW-1133">Transmembrane helix</keyword>
<dbReference type="InterPro" id="IPR011990">
    <property type="entry name" value="TPR-like_helical_dom_sf"/>
</dbReference>
<dbReference type="InterPro" id="IPR012430">
    <property type="entry name" value="TMEM43_fam"/>
</dbReference>
<reference evidence="5" key="1">
    <citation type="submission" date="2021-02" db="EMBL/GenBank/DDBJ databases">
        <authorList>
            <person name="Dougan E. K."/>
            <person name="Rhodes N."/>
            <person name="Thang M."/>
            <person name="Chan C."/>
        </authorList>
    </citation>
    <scope>NUCLEOTIDE SEQUENCE</scope>
</reference>
<feature type="transmembrane region" description="Helical" evidence="4">
    <location>
        <begin position="989"/>
        <end position="1006"/>
    </location>
</feature>
<evidence type="ECO:0000256" key="1">
    <source>
        <dbReference type="ARBA" id="ARBA00022737"/>
    </source>
</evidence>
<feature type="transmembrane region" description="Helical" evidence="4">
    <location>
        <begin position="923"/>
        <end position="942"/>
    </location>
</feature>
<organism evidence="5 6">
    <name type="scientific">Symbiodinium necroappetens</name>
    <dbReference type="NCBI Taxonomy" id="1628268"/>
    <lineage>
        <taxon>Eukaryota</taxon>
        <taxon>Sar</taxon>
        <taxon>Alveolata</taxon>
        <taxon>Dinophyceae</taxon>
        <taxon>Suessiales</taxon>
        <taxon>Symbiodiniaceae</taxon>
        <taxon>Symbiodinium</taxon>
    </lineage>
</organism>
<feature type="repeat" description="PPR" evidence="2">
    <location>
        <begin position="449"/>
        <end position="483"/>
    </location>
</feature>
<dbReference type="Gene3D" id="1.25.40.10">
    <property type="entry name" value="Tetratricopeptide repeat domain"/>
    <property type="match status" value="4"/>
</dbReference>
<protein>
    <recommendedName>
        <fullName evidence="7">Pentatricopeptide repeat-containing protein, chloroplastic</fullName>
    </recommendedName>
</protein>
<dbReference type="Pfam" id="PF13041">
    <property type="entry name" value="PPR_2"/>
    <property type="match status" value="1"/>
</dbReference>
<feature type="region of interest" description="Disordered" evidence="3">
    <location>
        <begin position="43"/>
        <end position="76"/>
    </location>
</feature>
<feature type="repeat" description="PPR" evidence="2">
    <location>
        <begin position="659"/>
        <end position="693"/>
    </location>
</feature>
<evidence type="ECO:0000313" key="5">
    <source>
        <dbReference type="EMBL" id="CAE7793185.1"/>
    </source>
</evidence>
<feature type="repeat" description="PPR" evidence="2">
    <location>
        <begin position="348"/>
        <end position="382"/>
    </location>
</feature>
<name>A0A812YS26_9DINO</name>
<accession>A0A812YS26</accession>
<keyword evidence="6" id="KW-1185">Reference proteome</keyword>
<evidence type="ECO:0008006" key="7">
    <source>
        <dbReference type="Google" id="ProtNLM"/>
    </source>
</evidence>
<keyword evidence="4" id="KW-0812">Transmembrane</keyword>
<evidence type="ECO:0000256" key="2">
    <source>
        <dbReference type="PROSITE-ProRule" id="PRU00708"/>
    </source>
</evidence>
<dbReference type="OrthoDB" id="185373at2759"/>
<dbReference type="EMBL" id="CAJNJA010043375">
    <property type="protein sequence ID" value="CAE7793185.1"/>
    <property type="molecule type" value="Genomic_DNA"/>
</dbReference>
<dbReference type="PROSITE" id="PS51375">
    <property type="entry name" value="PPR"/>
    <property type="match status" value="7"/>
</dbReference>
<feature type="repeat" description="PPR" evidence="2">
    <location>
        <begin position="313"/>
        <end position="347"/>
    </location>
</feature>
<evidence type="ECO:0000256" key="3">
    <source>
        <dbReference type="SAM" id="MobiDB-lite"/>
    </source>
</evidence>
<feature type="transmembrane region" description="Helical" evidence="4">
    <location>
        <begin position="962"/>
        <end position="982"/>
    </location>
</feature>
<feature type="repeat" description="PPR" evidence="2">
    <location>
        <begin position="589"/>
        <end position="623"/>
    </location>
</feature>
<dbReference type="Pfam" id="PF13812">
    <property type="entry name" value="PPR_3"/>
    <property type="match status" value="3"/>
</dbReference>
<dbReference type="AlphaFoldDB" id="A0A812YS26"/>
<dbReference type="PANTHER" id="PTHR47447">
    <property type="entry name" value="OS03G0856100 PROTEIN"/>
    <property type="match status" value="1"/>
</dbReference>
<proteinExistence type="predicted"/>
<evidence type="ECO:0000313" key="6">
    <source>
        <dbReference type="Proteomes" id="UP000601435"/>
    </source>
</evidence>
<feature type="non-terminal residue" evidence="5">
    <location>
        <position position="1"/>
    </location>
</feature>
<keyword evidence="1" id="KW-0677">Repeat</keyword>
<dbReference type="Pfam" id="PF07787">
    <property type="entry name" value="TMEM43"/>
    <property type="match status" value="1"/>
</dbReference>
<gene>
    <name evidence="5" type="ORF">SNEC2469_LOCUS23320</name>
</gene>
<evidence type="ECO:0000256" key="4">
    <source>
        <dbReference type="SAM" id="Phobius"/>
    </source>
</evidence>
<dbReference type="Pfam" id="PF01535">
    <property type="entry name" value="PPR"/>
    <property type="match status" value="2"/>
</dbReference>
<dbReference type="Proteomes" id="UP000601435">
    <property type="component" value="Unassembled WGS sequence"/>
</dbReference>
<feature type="repeat" description="PPR" evidence="2">
    <location>
        <begin position="484"/>
        <end position="518"/>
    </location>
</feature>